<dbReference type="InterPro" id="IPR036942">
    <property type="entry name" value="Beta-barrel_TonB_sf"/>
</dbReference>
<dbReference type="InterPro" id="IPR039426">
    <property type="entry name" value="TonB-dep_rcpt-like"/>
</dbReference>
<keyword evidence="3 11" id="KW-1134">Transmembrane beta strand</keyword>
<dbReference type="Pfam" id="PF07715">
    <property type="entry name" value="Plug"/>
    <property type="match status" value="1"/>
</dbReference>
<evidence type="ECO:0000313" key="15">
    <source>
        <dbReference type="EMBL" id="MFD2094969.1"/>
    </source>
</evidence>
<evidence type="ECO:0000259" key="14">
    <source>
        <dbReference type="Pfam" id="PF07715"/>
    </source>
</evidence>
<reference evidence="16" key="1">
    <citation type="journal article" date="2019" name="Int. J. Syst. Evol. Microbiol.">
        <title>The Global Catalogue of Microorganisms (GCM) 10K type strain sequencing project: providing services to taxonomists for standard genome sequencing and annotation.</title>
        <authorList>
            <consortium name="The Broad Institute Genomics Platform"/>
            <consortium name="The Broad Institute Genome Sequencing Center for Infectious Disease"/>
            <person name="Wu L."/>
            <person name="Ma J."/>
        </authorList>
    </citation>
    <scope>NUCLEOTIDE SEQUENCE [LARGE SCALE GENOMIC DNA]</scope>
    <source>
        <strain evidence="16">CGMCC 1.10992</strain>
    </source>
</reference>
<evidence type="ECO:0000256" key="2">
    <source>
        <dbReference type="ARBA" id="ARBA00022448"/>
    </source>
</evidence>
<evidence type="ECO:0000313" key="16">
    <source>
        <dbReference type="Proteomes" id="UP001597380"/>
    </source>
</evidence>
<accession>A0ABW4XLU8</accession>
<dbReference type="PANTHER" id="PTHR32552:SF81">
    <property type="entry name" value="TONB-DEPENDENT OUTER MEMBRANE RECEPTOR"/>
    <property type="match status" value="1"/>
</dbReference>
<feature type="domain" description="TonB-dependent receptor-like beta-barrel" evidence="13">
    <location>
        <begin position="300"/>
        <end position="735"/>
    </location>
</feature>
<evidence type="ECO:0000256" key="1">
    <source>
        <dbReference type="ARBA" id="ARBA00004571"/>
    </source>
</evidence>
<evidence type="ECO:0000256" key="3">
    <source>
        <dbReference type="ARBA" id="ARBA00022452"/>
    </source>
</evidence>
<organism evidence="15 16">
    <name type="scientific">Corallincola platygyrae</name>
    <dbReference type="NCBI Taxonomy" id="1193278"/>
    <lineage>
        <taxon>Bacteria</taxon>
        <taxon>Pseudomonadati</taxon>
        <taxon>Pseudomonadota</taxon>
        <taxon>Gammaproteobacteria</taxon>
        <taxon>Alteromonadales</taxon>
        <taxon>Psychromonadaceae</taxon>
        <taxon>Corallincola</taxon>
    </lineage>
</organism>
<protein>
    <submittedName>
        <fullName evidence="15">TonB-dependent receptor</fullName>
    </submittedName>
</protein>
<sequence>MPIAKFKRSAVSIAITGVLATPVYAEEEVKEEDYAGLERISVTASRRINTVQEVPLNITALGGDQLADNRITDLVDVAKWVPGLAVVDQGGRGPSQIIVRGLNTSALGPTTSNSGGGTVGTYVGDIPVYVDLYLNDIERVEVLIGPQGTLYGAGTLGGAIRYIPVKPQFDSVEANITGGLSQTSHADDMNYESHFVFNVPLGDTFAFRGSMGYVEQSGFIDYNYIVREPGVSNPQPDFADTADVDANLRRKSDNNGNETVYGRASLRWAPIDELDATLNYYYQREKPEGRSMVHTRAFNTGKYENAYRFEEPNDVKNQLASLELTYDLGFAELVSATGYSKYDEEGQRDQTDLLLDFEYGYEDFPSFAAFTRELGEEKTLTQELRLVSLDEGPFSWIVGAYYNKFENDATSEEFVPGLPEYWDVNRPDNLEYYSVLDQELTEKAIFGEVAFDLTDELTLTLGGRYYDYEDDVTQGFDLPFLNTAFYGAGPDEINPDLVSANATDDGTLLKGNLAYQYDEDILVYATYSEGYRIGGVNAVAECQPDQNQGQNLCALPSEVLILPDETTNYEIGMHSALLDNTLELNAALYYIQWEDLQVDGRTENGGLPITENGSEAMSRGVETSARYLLTDDLIIYGTYAYTNAELTDNAPGIGEDGDRLPGSPEHQFSAGATYKTEVWNGKDLEIGYTMTAQSDVLTKTGLNDNGEELAGYAIHNLSAKLSFDKWIVTLYADNLFDKYTYTSVREDFSKIRQVGEFDLRRYGHFINEPRTVGLNVTYFFGD</sequence>
<evidence type="ECO:0000259" key="13">
    <source>
        <dbReference type="Pfam" id="PF00593"/>
    </source>
</evidence>
<comment type="subcellular location">
    <subcellularLocation>
        <location evidence="1 11">Cell outer membrane</location>
        <topology evidence="1 11">Multi-pass membrane protein</topology>
    </subcellularLocation>
</comment>
<keyword evidence="4" id="KW-0410">Iron transport</keyword>
<comment type="similarity">
    <text evidence="11 12">Belongs to the TonB-dependent receptor family.</text>
</comment>
<keyword evidence="7" id="KW-0406">Ion transport</keyword>
<dbReference type="RefSeq" id="WP_345338025.1">
    <property type="nucleotide sequence ID" value="NZ_BAABLI010000004.1"/>
</dbReference>
<keyword evidence="8 12" id="KW-0798">TonB box</keyword>
<dbReference type="PROSITE" id="PS52016">
    <property type="entry name" value="TONB_DEPENDENT_REC_3"/>
    <property type="match status" value="1"/>
</dbReference>
<dbReference type="Pfam" id="PF00593">
    <property type="entry name" value="TonB_dep_Rec_b-barrel"/>
    <property type="match status" value="1"/>
</dbReference>
<dbReference type="PANTHER" id="PTHR32552">
    <property type="entry name" value="FERRICHROME IRON RECEPTOR-RELATED"/>
    <property type="match status" value="1"/>
</dbReference>
<dbReference type="Proteomes" id="UP001597380">
    <property type="component" value="Unassembled WGS sequence"/>
</dbReference>
<keyword evidence="5 11" id="KW-0812">Transmembrane</keyword>
<evidence type="ECO:0000256" key="8">
    <source>
        <dbReference type="ARBA" id="ARBA00023077"/>
    </source>
</evidence>
<evidence type="ECO:0000256" key="6">
    <source>
        <dbReference type="ARBA" id="ARBA00023004"/>
    </source>
</evidence>
<keyword evidence="10 11" id="KW-0998">Cell outer membrane</keyword>
<comment type="caution">
    <text evidence="15">The sequence shown here is derived from an EMBL/GenBank/DDBJ whole genome shotgun (WGS) entry which is preliminary data.</text>
</comment>
<keyword evidence="2 11" id="KW-0813">Transport</keyword>
<evidence type="ECO:0000256" key="10">
    <source>
        <dbReference type="ARBA" id="ARBA00023237"/>
    </source>
</evidence>
<dbReference type="EMBL" id="JBHUHT010000007">
    <property type="protein sequence ID" value="MFD2094969.1"/>
    <property type="molecule type" value="Genomic_DNA"/>
</dbReference>
<dbReference type="InterPro" id="IPR000531">
    <property type="entry name" value="Beta-barrel_TonB"/>
</dbReference>
<evidence type="ECO:0000256" key="12">
    <source>
        <dbReference type="RuleBase" id="RU003357"/>
    </source>
</evidence>
<evidence type="ECO:0000256" key="4">
    <source>
        <dbReference type="ARBA" id="ARBA00022496"/>
    </source>
</evidence>
<proteinExistence type="inferred from homology"/>
<name>A0ABW4XLU8_9GAMM</name>
<keyword evidence="16" id="KW-1185">Reference proteome</keyword>
<keyword evidence="15" id="KW-0675">Receptor</keyword>
<gene>
    <name evidence="15" type="ORF">ACFSJ3_03170</name>
</gene>
<keyword evidence="9 11" id="KW-0472">Membrane</keyword>
<feature type="domain" description="TonB-dependent receptor plug" evidence="14">
    <location>
        <begin position="51"/>
        <end position="159"/>
    </location>
</feature>
<dbReference type="Gene3D" id="2.40.170.20">
    <property type="entry name" value="TonB-dependent receptor, beta-barrel domain"/>
    <property type="match status" value="1"/>
</dbReference>
<keyword evidence="6" id="KW-0408">Iron</keyword>
<dbReference type="InterPro" id="IPR012910">
    <property type="entry name" value="Plug_dom"/>
</dbReference>
<evidence type="ECO:0000256" key="11">
    <source>
        <dbReference type="PROSITE-ProRule" id="PRU01360"/>
    </source>
</evidence>
<evidence type="ECO:0000256" key="7">
    <source>
        <dbReference type="ARBA" id="ARBA00023065"/>
    </source>
</evidence>
<evidence type="ECO:0000256" key="9">
    <source>
        <dbReference type="ARBA" id="ARBA00023136"/>
    </source>
</evidence>
<dbReference type="CDD" id="cd01347">
    <property type="entry name" value="ligand_gated_channel"/>
    <property type="match status" value="1"/>
</dbReference>
<dbReference type="SUPFAM" id="SSF56935">
    <property type="entry name" value="Porins"/>
    <property type="match status" value="1"/>
</dbReference>
<evidence type="ECO:0000256" key="5">
    <source>
        <dbReference type="ARBA" id="ARBA00022692"/>
    </source>
</evidence>